<organism evidence="2 3">
    <name type="scientific">Mycena citricolor</name>
    <dbReference type="NCBI Taxonomy" id="2018698"/>
    <lineage>
        <taxon>Eukaryota</taxon>
        <taxon>Fungi</taxon>
        <taxon>Dikarya</taxon>
        <taxon>Basidiomycota</taxon>
        <taxon>Agaricomycotina</taxon>
        <taxon>Agaricomycetes</taxon>
        <taxon>Agaricomycetidae</taxon>
        <taxon>Agaricales</taxon>
        <taxon>Marasmiineae</taxon>
        <taxon>Mycenaceae</taxon>
        <taxon>Mycena</taxon>
    </lineage>
</organism>
<evidence type="ECO:0000256" key="1">
    <source>
        <dbReference type="SAM" id="MobiDB-lite"/>
    </source>
</evidence>
<dbReference type="Proteomes" id="UP001295794">
    <property type="component" value="Unassembled WGS sequence"/>
</dbReference>
<sequence length="708" mass="77041">MTSFPLHSTMHQPHVSSPLVSSSSESDNSSDSEATLEDLDWSQENALQRLPGPGPTRSLHTQGVSHSRPDSACSDVSWRSSSSSENSSVVYDIDFESLIDELMMEEPFPLSESRNTVAVAASHDAATDSMLIKYLHESSPELLITLRLNHDQYRDDPWNPIPHILCAVHRDDHVFLCLQRLVEFNEPPLKNVANCVDFFRQVLEGLTFLHEHSIGQLSCLDMSNYMVDLGPTTFSATAAESVRAFDRTLYPVRYYLTNLASACELDSLTDEEAAEIMRRDVRECAEMMENVGESIPVISTKLVTLVTAMKTGTFDADASRKLFEALCKSLPSEVFDLPAEIHVSTTHDHTPEARVHVPAKPEIRSSPSAPLLHHRTAGPLHTINLLRKPKSSSITPQSLCSPPQSRSVRHIRPPLASMAIRPSISAVLIDISGTLHIGPNPTPGAVDAFRRLRKSGIPFRLCSNTSKESTEDVTTRLEKLGFDVRRSATGSVDREVWTSIGAVKSTMQRLNVDRPFMILSDSARREITAAGSDDDSDGAAVPYDSVVIGLCPARLDYAHLNTAFRILARENPALSAKAPVLIAAHAGRYLESHAGGGGLTLGPGPFVAALEHAVGPGTKATIVGKPSRAFFETVISDMCLEPGSGRIAIIGDDVEADLGAGAIELGLWRVLVRTGKYRPGDEARTISPPDEVVDSFADFIESILHPSS</sequence>
<feature type="compositionally biased region" description="Low complexity" evidence="1">
    <location>
        <begin position="15"/>
        <end position="27"/>
    </location>
</feature>
<evidence type="ECO:0000313" key="2">
    <source>
        <dbReference type="EMBL" id="CAK5262084.1"/>
    </source>
</evidence>
<dbReference type="PANTHER" id="PTHR19288:SF46">
    <property type="entry name" value="HALOACID DEHALOGENASE-LIKE HYDROLASE DOMAIN-CONTAINING PROTEIN 2"/>
    <property type="match status" value="1"/>
</dbReference>
<dbReference type="Pfam" id="PF13344">
    <property type="entry name" value="Hydrolase_6"/>
    <property type="match status" value="1"/>
</dbReference>
<reference evidence="2" key="1">
    <citation type="submission" date="2023-11" db="EMBL/GenBank/DDBJ databases">
        <authorList>
            <person name="De Vega J J."/>
            <person name="De Vega J J."/>
        </authorList>
    </citation>
    <scope>NUCLEOTIDE SEQUENCE</scope>
</reference>
<evidence type="ECO:0000313" key="3">
    <source>
        <dbReference type="Proteomes" id="UP001295794"/>
    </source>
</evidence>
<feature type="compositionally biased region" description="Acidic residues" evidence="1">
    <location>
        <begin position="28"/>
        <end position="41"/>
    </location>
</feature>
<dbReference type="InterPro" id="IPR023214">
    <property type="entry name" value="HAD_sf"/>
</dbReference>
<dbReference type="Pfam" id="PF13242">
    <property type="entry name" value="Hydrolase_like"/>
    <property type="match status" value="1"/>
</dbReference>
<feature type="compositionally biased region" description="Low complexity" evidence="1">
    <location>
        <begin position="71"/>
        <end position="83"/>
    </location>
</feature>
<evidence type="ECO:0008006" key="4">
    <source>
        <dbReference type="Google" id="ProtNLM"/>
    </source>
</evidence>
<dbReference type="EMBL" id="CAVNYO010000007">
    <property type="protein sequence ID" value="CAK5262084.1"/>
    <property type="molecule type" value="Genomic_DNA"/>
</dbReference>
<comment type="caution">
    <text evidence="2">The sequence shown here is derived from an EMBL/GenBank/DDBJ whole genome shotgun (WGS) entry which is preliminary data.</text>
</comment>
<dbReference type="GO" id="GO:0005737">
    <property type="term" value="C:cytoplasm"/>
    <property type="evidence" value="ECO:0007669"/>
    <property type="project" value="TreeGrafter"/>
</dbReference>
<dbReference type="SUPFAM" id="SSF56784">
    <property type="entry name" value="HAD-like"/>
    <property type="match status" value="1"/>
</dbReference>
<dbReference type="AlphaFoldDB" id="A0AAD2GTX8"/>
<feature type="compositionally biased region" description="Polar residues" evidence="1">
    <location>
        <begin position="1"/>
        <end position="11"/>
    </location>
</feature>
<dbReference type="PANTHER" id="PTHR19288">
    <property type="entry name" value="4-NITROPHENYLPHOSPHATASE-RELATED"/>
    <property type="match status" value="1"/>
</dbReference>
<keyword evidence="3" id="KW-1185">Reference proteome</keyword>
<dbReference type="InterPro" id="IPR036412">
    <property type="entry name" value="HAD-like_sf"/>
</dbReference>
<dbReference type="Gene3D" id="3.40.50.1000">
    <property type="entry name" value="HAD superfamily/HAD-like"/>
    <property type="match status" value="2"/>
</dbReference>
<accession>A0AAD2GTX8</accession>
<dbReference type="InterPro" id="IPR006357">
    <property type="entry name" value="HAD-SF_hydro_IIA"/>
</dbReference>
<feature type="region of interest" description="Disordered" evidence="1">
    <location>
        <begin position="1"/>
        <end position="83"/>
    </location>
</feature>
<gene>
    <name evidence="2" type="ORF">MYCIT1_LOCUS528</name>
</gene>
<dbReference type="GO" id="GO:0016791">
    <property type="term" value="F:phosphatase activity"/>
    <property type="evidence" value="ECO:0007669"/>
    <property type="project" value="TreeGrafter"/>
</dbReference>
<proteinExistence type="predicted"/>
<protein>
    <recommendedName>
        <fullName evidence="4">Protein kinase domain-containing protein</fullName>
    </recommendedName>
</protein>
<name>A0AAD2GTX8_9AGAR</name>